<keyword evidence="4" id="KW-1185">Reference proteome</keyword>
<dbReference type="Pfam" id="PF07963">
    <property type="entry name" value="N_methyl"/>
    <property type="match status" value="1"/>
</dbReference>
<dbReference type="KEGG" id="tsph:KIH39_15100"/>
<name>A0A8E6BBX4_9BACT</name>
<accession>A0A8E6BBX4</accession>
<dbReference type="InterPro" id="IPR012902">
    <property type="entry name" value="N_methyl_site"/>
</dbReference>
<dbReference type="NCBIfam" id="TIGR04294">
    <property type="entry name" value="pre_pil_HX9DG"/>
    <property type="match status" value="1"/>
</dbReference>
<keyword evidence="1" id="KW-0812">Transmembrane</keyword>
<dbReference type="InterPro" id="IPR027558">
    <property type="entry name" value="Pre_pil_HX9DG_C"/>
</dbReference>
<feature type="transmembrane region" description="Helical" evidence="1">
    <location>
        <begin position="12"/>
        <end position="33"/>
    </location>
</feature>
<feature type="domain" description="DUF1559" evidence="2">
    <location>
        <begin position="34"/>
        <end position="276"/>
    </location>
</feature>
<dbReference type="PANTHER" id="PTHR30093">
    <property type="entry name" value="GENERAL SECRETION PATHWAY PROTEIN G"/>
    <property type="match status" value="1"/>
</dbReference>
<evidence type="ECO:0000313" key="4">
    <source>
        <dbReference type="Proteomes" id="UP000676194"/>
    </source>
</evidence>
<reference evidence="3" key="1">
    <citation type="submission" date="2021-05" db="EMBL/GenBank/DDBJ databases">
        <title>Complete genome sequence of the cellulolytic planctomycete Telmatocola sphagniphila SP2T and characterization of the first cellulase from planctomycetes.</title>
        <authorList>
            <person name="Rakitin A.L."/>
            <person name="Beletsky A.V."/>
            <person name="Naumoff D.G."/>
            <person name="Kulichevskaya I.S."/>
            <person name="Mardanov A.V."/>
            <person name="Ravin N.V."/>
            <person name="Dedysh S.N."/>
        </authorList>
    </citation>
    <scope>NUCLEOTIDE SEQUENCE</scope>
    <source>
        <strain evidence="3">SP2T</strain>
    </source>
</reference>
<evidence type="ECO:0000259" key="2">
    <source>
        <dbReference type="Pfam" id="PF07596"/>
    </source>
</evidence>
<keyword evidence="1" id="KW-1133">Transmembrane helix</keyword>
<proteinExistence type="predicted"/>
<dbReference type="EMBL" id="CP074694">
    <property type="protein sequence ID" value="QVL34926.1"/>
    <property type="molecule type" value="Genomic_DNA"/>
</dbReference>
<evidence type="ECO:0000313" key="3">
    <source>
        <dbReference type="EMBL" id="QVL34926.1"/>
    </source>
</evidence>
<dbReference type="AlphaFoldDB" id="A0A8E6BBX4"/>
<dbReference type="Proteomes" id="UP000676194">
    <property type="component" value="Chromosome"/>
</dbReference>
<organism evidence="3 4">
    <name type="scientific">Telmatocola sphagniphila</name>
    <dbReference type="NCBI Taxonomy" id="1123043"/>
    <lineage>
        <taxon>Bacteria</taxon>
        <taxon>Pseudomonadati</taxon>
        <taxon>Planctomycetota</taxon>
        <taxon>Planctomycetia</taxon>
        <taxon>Gemmatales</taxon>
        <taxon>Gemmataceae</taxon>
    </lineage>
</organism>
<dbReference type="PANTHER" id="PTHR30093:SF2">
    <property type="entry name" value="TYPE II SECRETION SYSTEM PROTEIN H"/>
    <property type="match status" value="1"/>
</dbReference>
<dbReference type="NCBIfam" id="TIGR02532">
    <property type="entry name" value="IV_pilin_GFxxxE"/>
    <property type="match status" value="1"/>
</dbReference>
<evidence type="ECO:0000256" key="1">
    <source>
        <dbReference type="SAM" id="Phobius"/>
    </source>
</evidence>
<dbReference type="Gene3D" id="3.30.700.10">
    <property type="entry name" value="Glycoprotein, Type 4 Pilin"/>
    <property type="match status" value="1"/>
</dbReference>
<dbReference type="InterPro" id="IPR011453">
    <property type="entry name" value="DUF1559"/>
</dbReference>
<protein>
    <submittedName>
        <fullName evidence="3">DUF1559 domain-containing protein</fullName>
    </submittedName>
</protein>
<gene>
    <name evidence="3" type="ORF">KIH39_15100</name>
</gene>
<sequence length="296" mass="32809">MRSKYQYAAYTLIELLVVIAIVAVLIALLLPAIQKVREAAASMSCRNNLKQINLALQNYHNTFDKFPSARKSKASREIDFRLSWITKILPYLEQESLEKQKQMDLGVSTSPISPRHYGLSFVVPVLQCPSDPNSGKTHLYLNSSYAYTNYLANAGTNSRSTDGVIFFDSRIDHLQIADGSSHTLIAGERPPSPEFRFGWWYTGIGQDGTGTLDYTMGTRALNNSQIGPIYPKCPIGPYHFQQANPLSFCSTFQYWSDHPGGANFAFADGSVRFLTFASDSLLPALGTRNGGEVISE</sequence>
<dbReference type="Pfam" id="PF07596">
    <property type="entry name" value="SBP_bac_10"/>
    <property type="match status" value="1"/>
</dbReference>
<keyword evidence="1" id="KW-0472">Membrane</keyword>
<dbReference type="InterPro" id="IPR045584">
    <property type="entry name" value="Pilin-like"/>
</dbReference>
<dbReference type="SUPFAM" id="SSF54523">
    <property type="entry name" value="Pili subunits"/>
    <property type="match status" value="1"/>
</dbReference>
<dbReference type="RefSeq" id="WP_213500433.1">
    <property type="nucleotide sequence ID" value="NZ_CP074694.1"/>
</dbReference>